<name>A0A399R2K8_9PROT</name>
<evidence type="ECO:0000313" key="1">
    <source>
        <dbReference type="EMBL" id="RIJ23962.1"/>
    </source>
</evidence>
<evidence type="ECO:0000313" key="2">
    <source>
        <dbReference type="Proteomes" id="UP000265431"/>
    </source>
</evidence>
<accession>A0A399R2K8</accession>
<dbReference type="Proteomes" id="UP000265431">
    <property type="component" value="Unassembled WGS sequence"/>
</dbReference>
<dbReference type="EMBL" id="QWGB01000005">
    <property type="protein sequence ID" value="RIJ23962.1"/>
    <property type="molecule type" value="Genomic_DNA"/>
</dbReference>
<reference evidence="1 2" key="1">
    <citation type="submission" date="2018-08" db="EMBL/GenBank/DDBJ databases">
        <title>Henriciella mobilis sp. nov., isolated from seawater.</title>
        <authorList>
            <person name="Cheng H."/>
            <person name="Wu Y.-H."/>
            <person name="Xu X.-W."/>
            <person name="Guo L.-L."/>
        </authorList>
    </citation>
    <scope>NUCLEOTIDE SEQUENCE [LARGE SCALE GENOMIC DNA]</scope>
    <source>
        <strain evidence="1 2">CCUG66934</strain>
    </source>
</reference>
<gene>
    <name evidence="1" type="ORF">D1224_06855</name>
</gene>
<keyword evidence="2" id="KW-1185">Reference proteome</keyword>
<dbReference type="AlphaFoldDB" id="A0A399R2K8"/>
<sequence length="199" mass="23291">MGGYGSGRHARCAARSDQFHKLDLADFPREWFQRHLSGTVTWSRGDHKTGSVGYRLSPDRMVLRYSVPKDGGRRHIEESFVMRPTEQPLGGQRWWIECKGCGRQCRVLYGATYFRCRQCRRLTYESQYERIYAPGVTRAMRVRKKLKGEIGLAYAFPDRPKGMHWKTYYRLREADWAAQMRIDAMLMGAASKLRQSRSR</sequence>
<proteinExistence type="predicted"/>
<organism evidence="1 2">
    <name type="scientific">Henriciella barbarensis</name>
    <dbReference type="NCBI Taxonomy" id="86342"/>
    <lineage>
        <taxon>Bacteria</taxon>
        <taxon>Pseudomonadati</taxon>
        <taxon>Pseudomonadota</taxon>
        <taxon>Alphaproteobacteria</taxon>
        <taxon>Hyphomonadales</taxon>
        <taxon>Hyphomonadaceae</taxon>
        <taxon>Henriciella</taxon>
    </lineage>
</organism>
<protein>
    <submittedName>
        <fullName evidence="1">Uncharacterized protein</fullName>
    </submittedName>
</protein>
<comment type="caution">
    <text evidence="1">The sequence shown here is derived from an EMBL/GenBank/DDBJ whole genome shotgun (WGS) entry which is preliminary data.</text>
</comment>